<keyword evidence="18" id="KW-1185">Reference proteome</keyword>
<evidence type="ECO:0000256" key="12">
    <source>
        <dbReference type="ARBA" id="ARBA00023136"/>
    </source>
</evidence>
<keyword evidence="6 15" id="KW-0812">Transmembrane</keyword>
<evidence type="ECO:0000256" key="3">
    <source>
        <dbReference type="ARBA" id="ARBA00004906"/>
    </source>
</evidence>
<dbReference type="SMART" id="SM00184">
    <property type="entry name" value="RING"/>
    <property type="match status" value="1"/>
</dbReference>
<feature type="domain" description="RING-type" evidence="16">
    <location>
        <begin position="143"/>
        <end position="185"/>
    </location>
</feature>
<dbReference type="PANTHER" id="PTHR45768">
    <property type="entry name" value="E3 UBIQUITIN-PROTEIN LIGASE RNF13-LIKE"/>
    <property type="match status" value="1"/>
</dbReference>
<name>A0A6A1WIJ9_9ROSI</name>
<accession>A0A6A1WIJ9</accession>
<comment type="subcellular location">
    <subcellularLocation>
        <location evidence="2">Membrane</location>
        <topology evidence="2">Single-pass membrane protein</topology>
    </subcellularLocation>
</comment>
<dbReference type="Proteomes" id="UP000516437">
    <property type="component" value="Chromosome 1"/>
</dbReference>
<dbReference type="GO" id="GO:0008270">
    <property type="term" value="F:zinc ion binding"/>
    <property type="evidence" value="ECO:0007669"/>
    <property type="project" value="UniProtKB-KW"/>
</dbReference>
<evidence type="ECO:0000256" key="13">
    <source>
        <dbReference type="ARBA" id="ARBA00024209"/>
    </source>
</evidence>
<evidence type="ECO:0000313" key="18">
    <source>
        <dbReference type="Proteomes" id="UP000516437"/>
    </source>
</evidence>
<keyword evidence="9" id="KW-0833">Ubl conjugation pathway</keyword>
<evidence type="ECO:0000256" key="2">
    <source>
        <dbReference type="ARBA" id="ARBA00004167"/>
    </source>
</evidence>
<comment type="similarity">
    <text evidence="13">Belongs to the RING-type zinc finger family. ATL subfamily.</text>
</comment>
<dbReference type="FunFam" id="3.30.40.10:FF:000366">
    <property type="entry name" value="E3 ubiquitin-protein ligase ATL4"/>
    <property type="match status" value="1"/>
</dbReference>
<protein>
    <recommendedName>
        <fullName evidence="4">RING-type E3 ubiquitin transferase</fullName>
        <ecNumber evidence="4">2.3.2.27</ecNumber>
    </recommendedName>
</protein>
<dbReference type="Gene3D" id="3.30.40.10">
    <property type="entry name" value="Zinc/RING finger domain, C3HC4 (zinc finger)"/>
    <property type="match status" value="1"/>
</dbReference>
<evidence type="ECO:0000259" key="16">
    <source>
        <dbReference type="PROSITE" id="PS50089"/>
    </source>
</evidence>
<feature type="transmembrane region" description="Helical" evidence="15">
    <location>
        <begin position="51"/>
        <end position="72"/>
    </location>
</feature>
<evidence type="ECO:0000256" key="14">
    <source>
        <dbReference type="PROSITE-ProRule" id="PRU00175"/>
    </source>
</evidence>
<dbReference type="CDD" id="cd16461">
    <property type="entry name" value="RING-H2_EL5-like"/>
    <property type="match status" value="1"/>
</dbReference>
<evidence type="ECO:0000256" key="4">
    <source>
        <dbReference type="ARBA" id="ARBA00012483"/>
    </source>
</evidence>
<comment type="caution">
    <text evidence="17">The sequence shown here is derived from an EMBL/GenBank/DDBJ whole genome shotgun (WGS) entry which is preliminary data.</text>
</comment>
<dbReference type="InterPro" id="IPR013083">
    <property type="entry name" value="Znf_RING/FYVE/PHD"/>
</dbReference>
<keyword evidence="12 15" id="KW-0472">Membrane</keyword>
<dbReference type="SUPFAM" id="SSF57850">
    <property type="entry name" value="RING/U-box"/>
    <property type="match status" value="1"/>
</dbReference>
<dbReference type="Pfam" id="PF13639">
    <property type="entry name" value="zf-RING_2"/>
    <property type="match status" value="1"/>
</dbReference>
<keyword evidence="11 15" id="KW-1133">Transmembrane helix</keyword>
<keyword evidence="5" id="KW-0808">Transferase</keyword>
<dbReference type="OrthoDB" id="8062037at2759"/>
<keyword evidence="10" id="KW-0862">Zinc</keyword>
<keyword evidence="7" id="KW-0479">Metal-binding</keyword>
<gene>
    <name evidence="17" type="ORF">CJ030_MR1G017979</name>
</gene>
<comment type="pathway">
    <text evidence="3">Protein modification; protein ubiquitination.</text>
</comment>
<evidence type="ECO:0000256" key="9">
    <source>
        <dbReference type="ARBA" id="ARBA00022786"/>
    </source>
</evidence>
<dbReference type="GO" id="GO:0061630">
    <property type="term" value="F:ubiquitin protein ligase activity"/>
    <property type="evidence" value="ECO:0007669"/>
    <property type="project" value="UniProtKB-EC"/>
</dbReference>
<dbReference type="PROSITE" id="PS50089">
    <property type="entry name" value="ZF_RING_2"/>
    <property type="match status" value="1"/>
</dbReference>
<dbReference type="EMBL" id="RXIC02000019">
    <property type="protein sequence ID" value="KAB1225102.1"/>
    <property type="molecule type" value="Genomic_DNA"/>
</dbReference>
<dbReference type="EC" id="2.3.2.27" evidence="4"/>
<evidence type="ECO:0000256" key="11">
    <source>
        <dbReference type="ARBA" id="ARBA00022989"/>
    </source>
</evidence>
<dbReference type="PANTHER" id="PTHR45768:SF16">
    <property type="entry name" value="E3 UBIQUITIN-PROTEIN LIGASE ATL4"/>
    <property type="match status" value="1"/>
</dbReference>
<evidence type="ECO:0000256" key="8">
    <source>
        <dbReference type="ARBA" id="ARBA00022771"/>
    </source>
</evidence>
<proteinExistence type="inferred from homology"/>
<dbReference type="GO" id="GO:0016020">
    <property type="term" value="C:membrane"/>
    <property type="evidence" value="ECO:0007669"/>
    <property type="project" value="UniProtKB-SubCell"/>
</dbReference>
<keyword evidence="8 14" id="KW-0863">Zinc-finger</keyword>
<reference evidence="17 18" key="1">
    <citation type="journal article" date="2019" name="Plant Biotechnol. J.">
        <title>The red bayberry genome and genetic basis of sex determination.</title>
        <authorList>
            <person name="Jia H.M."/>
            <person name="Jia H.J."/>
            <person name="Cai Q.L."/>
            <person name="Wang Y."/>
            <person name="Zhao H.B."/>
            <person name="Yang W.F."/>
            <person name="Wang G.Y."/>
            <person name="Li Y.H."/>
            <person name="Zhan D.L."/>
            <person name="Shen Y.T."/>
            <person name="Niu Q.F."/>
            <person name="Chang L."/>
            <person name="Qiu J."/>
            <person name="Zhao L."/>
            <person name="Xie H.B."/>
            <person name="Fu W.Y."/>
            <person name="Jin J."/>
            <person name="Li X.W."/>
            <person name="Jiao Y."/>
            <person name="Zhou C.C."/>
            <person name="Tu T."/>
            <person name="Chai C.Y."/>
            <person name="Gao J.L."/>
            <person name="Fan L.J."/>
            <person name="van de Weg E."/>
            <person name="Wang J.Y."/>
            <person name="Gao Z.S."/>
        </authorList>
    </citation>
    <scope>NUCLEOTIDE SEQUENCE [LARGE SCALE GENOMIC DNA]</scope>
    <source>
        <tissue evidence="17">Leaves</tissue>
    </source>
</reference>
<dbReference type="InterPro" id="IPR001841">
    <property type="entry name" value="Znf_RING"/>
</dbReference>
<sequence>MSFSPPSFSSQPPPLLNGLGGTATDYTSITSAPAPPDHNSSSSSFSMNPSVVIVIVVLACTVVCSFSFWLLLRHLNRRCIRHLTTSTSTSTTVPTSTDSQFRSTRNRVSPQNLKNSYVDSLPLFTFSSITRRSSSASISSADCAVCLSKFEPDDRLRLLPLCCHAFHAECVDTWLESNQTCPLCRSSIFASEADLMKASLSSSTGAAAPAGDSFRLEIGNVSSRQTASESGDARRSYSIGSFEYLVEEESEINMRHAYRRSVSDKEESGALSAQTVQEMMDSSLASEVAAGRSWLKEYIDRLSLSFSSRAISFRSSGRFFSGSSRRSDINGIGEWDLEANRMEADRAGEEISEMFRWLSGV</sequence>
<evidence type="ECO:0000256" key="5">
    <source>
        <dbReference type="ARBA" id="ARBA00022679"/>
    </source>
</evidence>
<evidence type="ECO:0000256" key="1">
    <source>
        <dbReference type="ARBA" id="ARBA00000900"/>
    </source>
</evidence>
<evidence type="ECO:0000256" key="7">
    <source>
        <dbReference type="ARBA" id="ARBA00022723"/>
    </source>
</evidence>
<evidence type="ECO:0000313" key="17">
    <source>
        <dbReference type="EMBL" id="KAB1225102.1"/>
    </source>
</evidence>
<evidence type="ECO:0000256" key="15">
    <source>
        <dbReference type="SAM" id="Phobius"/>
    </source>
</evidence>
<dbReference type="GO" id="GO:0016567">
    <property type="term" value="P:protein ubiquitination"/>
    <property type="evidence" value="ECO:0007669"/>
    <property type="project" value="TreeGrafter"/>
</dbReference>
<dbReference type="AlphaFoldDB" id="A0A6A1WIJ9"/>
<evidence type="ECO:0000256" key="6">
    <source>
        <dbReference type="ARBA" id="ARBA00022692"/>
    </source>
</evidence>
<organism evidence="17 18">
    <name type="scientific">Morella rubra</name>
    <name type="common">Chinese bayberry</name>
    <dbReference type="NCBI Taxonomy" id="262757"/>
    <lineage>
        <taxon>Eukaryota</taxon>
        <taxon>Viridiplantae</taxon>
        <taxon>Streptophyta</taxon>
        <taxon>Embryophyta</taxon>
        <taxon>Tracheophyta</taxon>
        <taxon>Spermatophyta</taxon>
        <taxon>Magnoliopsida</taxon>
        <taxon>eudicotyledons</taxon>
        <taxon>Gunneridae</taxon>
        <taxon>Pentapetalae</taxon>
        <taxon>rosids</taxon>
        <taxon>fabids</taxon>
        <taxon>Fagales</taxon>
        <taxon>Myricaceae</taxon>
        <taxon>Morella</taxon>
    </lineage>
</organism>
<evidence type="ECO:0000256" key="10">
    <source>
        <dbReference type="ARBA" id="ARBA00022833"/>
    </source>
</evidence>
<comment type="catalytic activity">
    <reaction evidence="1">
        <text>S-ubiquitinyl-[E2 ubiquitin-conjugating enzyme]-L-cysteine + [acceptor protein]-L-lysine = [E2 ubiquitin-conjugating enzyme]-L-cysteine + N(6)-ubiquitinyl-[acceptor protein]-L-lysine.</text>
        <dbReference type="EC" id="2.3.2.27"/>
    </reaction>
</comment>